<dbReference type="EMBL" id="MN739046">
    <property type="protein sequence ID" value="QHS85650.1"/>
    <property type="molecule type" value="Genomic_DNA"/>
</dbReference>
<evidence type="ECO:0000313" key="1">
    <source>
        <dbReference type="EMBL" id="QHS85650.1"/>
    </source>
</evidence>
<dbReference type="AlphaFoldDB" id="A0A6C0B0S5"/>
<name>A0A6C0B0S5_9ZZZZ</name>
<organism evidence="1">
    <name type="scientific">viral metagenome</name>
    <dbReference type="NCBI Taxonomy" id="1070528"/>
    <lineage>
        <taxon>unclassified sequences</taxon>
        <taxon>metagenomes</taxon>
        <taxon>organismal metagenomes</taxon>
    </lineage>
</organism>
<sequence>MYFRKPTHHTMNFVSISDSDSSSYCDHESMFYEHNGIKYIYTFPKEWASCHTQGSGPVDCKSCKDWGMWNGIFLGYCNKCAHDPYTYNGNRGSGFDYPGQLVDPFDAESIYYIDNERSVFVSENNNYLSPIVFEDIPTTGTWITTPELLALDKNRGAIMEKTGKIFFMTPSEHGQNHTCSHTTPFAEFVIYHLGYIEKCLEEDYKIAADLPSTWREQRIPGVDDSLSKEEEDLYYERVDYIIRTYDYMQGNYDVNYIFQLLKEMPVREPLEKDVQADALIAQAIKAKCEEEEYYATINAYVDERADCPSEWPVYGEYTYGCHFDEGYDSF</sequence>
<protein>
    <submittedName>
        <fullName evidence="1">Uncharacterized protein</fullName>
    </submittedName>
</protein>
<proteinExistence type="predicted"/>
<reference evidence="1" key="1">
    <citation type="journal article" date="2020" name="Nature">
        <title>Giant virus diversity and host interactions through global metagenomics.</title>
        <authorList>
            <person name="Schulz F."/>
            <person name="Roux S."/>
            <person name="Paez-Espino D."/>
            <person name="Jungbluth S."/>
            <person name="Walsh D.A."/>
            <person name="Denef V.J."/>
            <person name="McMahon K.D."/>
            <person name="Konstantinidis K.T."/>
            <person name="Eloe-Fadrosh E.A."/>
            <person name="Kyrpides N.C."/>
            <person name="Woyke T."/>
        </authorList>
    </citation>
    <scope>NUCLEOTIDE SEQUENCE</scope>
    <source>
        <strain evidence="1">GVMAG-M-3300009182-78</strain>
    </source>
</reference>
<accession>A0A6C0B0S5</accession>